<dbReference type="GO" id="GO:0032039">
    <property type="term" value="C:integrator complex"/>
    <property type="evidence" value="ECO:0007669"/>
    <property type="project" value="InterPro"/>
</dbReference>
<accession>A0A4V1J4L6</accession>
<dbReference type="GO" id="GO:0034472">
    <property type="term" value="P:snRNA 3'-end processing"/>
    <property type="evidence" value="ECO:0007669"/>
    <property type="project" value="TreeGrafter"/>
</dbReference>
<dbReference type="InterPro" id="IPR033060">
    <property type="entry name" value="INTS7"/>
</dbReference>
<dbReference type="InterPro" id="IPR056516">
    <property type="entry name" value="INTS7_N"/>
</dbReference>
<protein>
    <recommendedName>
        <fullName evidence="3">Integrator complex subunit 7 N-terminal domain-containing protein</fullName>
    </recommendedName>
</protein>
<proteinExistence type="inferred from homology"/>
<dbReference type="PANTHER" id="PTHR13322">
    <property type="entry name" value="C1ORF73 PROTEIN"/>
    <property type="match status" value="1"/>
</dbReference>
<dbReference type="Proteomes" id="UP000268162">
    <property type="component" value="Unassembled WGS sequence"/>
</dbReference>
<evidence type="ECO:0000256" key="1">
    <source>
        <dbReference type="ARBA" id="ARBA00008565"/>
    </source>
</evidence>
<gene>
    <name evidence="4" type="ORF">BJ085DRAFT_28606</name>
</gene>
<feature type="region of interest" description="Disordered" evidence="2">
    <location>
        <begin position="830"/>
        <end position="850"/>
    </location>
</feature>
<evidence type="ECO:0000313" key="4">
    <source>
        <dbReference type="EMBL" id="RKP35989.1"/>
    </source>
</evidence>
<feature type="region of interest" description="Disordered" evidence="2">
    <location>
        <begin position="289"/>
        <end position="320"/>
    </location>
</feature>
<dbReference type="EMBL" id="ML002739">
    <property type="protein sequence ID" value="RKP35989.1"/>
    <property type="molecule type" value="Genomic_DNA"/>
</dbReference>
<sequence>MAAFLATTRATASPTPPPPAFSALPFTTRPDAFDVIKDRDQPPTADVAFKRLLELEAACRQQRLGTQIRAILEFERLFRHCPFPLIVNTGFLKLAELFRSGHNGLRYFILQTFYRLQSYMGRILNSNELARRILAVVGMTDPLARILALRTLGCFARRLGERLDVQHAILRRLSSTHPVEAAAAIHAADQVCQASASFPKALWPTLTYLIHAPRTLGPAKCRLVYMLRHMYKDPALADEARRLCFTWLSERTASELSLYVMKTATHLATHTLVDIGELLNHVFSLLDHHHHHHQPQQPPSQQALAHLKKSDDQPSSTANTAQLWQRETLICIRLLTTRDLVFRPEHLTKLITNLKANTAHPELAQLAVQAIHAMLNRPDLPMFPTPPGQRDQLVDLVTICHQLLNPAHLELAAAAGQLAVLITHIVELDSTESRNFTPTIAMNRTTAELTVECIRVVSASSEPSLRPALERLFAGLVALGHNHARDSQSAGQWIPTDRLFSLYLTLDNTALRFIDQQVYRFYRQSNRLADYIVAIQAPLQELKSQSHQPPSGGKCDGALIQIFTHGLMALGLILNDPMESRLDLPTLSESFHNQWYTFLRDRSVSTAPSSVPLYRAFRKLAAYGSWRAARMTLDPLLQQPERPSSSVTLWWNLLQFLADRELTIPASPSASPSATKGLLDYTLRNSDALDILGAISSLGFDRTFQCGYLSCHAKFKDVCRLGLIWLRTRELNPTQSIDLRALHHLIQTTEQLSDWLRCLQNAFSGMDQSTYYILDSYALVTVALQFHFRQWLEAAGDTGNTTPVILDPTVVHRLTELRYRESKRRATVDSDMALSSSHMPVDNNNDGDGDDNMMHLDMMEASEPDSAGGLTDYALYYVYSLTFTYLRSLPDEVWGPESTAGSVPETAEGLPRLEEDNLRQVLQSLGQTPLYLSRFWFNSPEHYLIQLSAEPQPAVPNTPLAAQGGEIFMIKVEGFLRESGSTNMVPTLPASSAVDGGRRPSRSKYIAVDTLTFVSTRARIPLEYIYQLSDLYQWFVSQGDVKPY</sequence>
<evidence type="ECO:0000313" key="5">
    <source>
        <dbReference type="Proteomes" id="UP000268162"/>
    </source>
</evidence>
<feature type="domain" description="Integrator complex subunit 7 N-terminal" evidence="3">
    <location>
        <begin position="52"/>
        <end position="484"/>
    </location>
</feature>
<dbReference type="InterPro" id="IPR016024">
    <property type="entry name" value="ARM-type_fold"/>
</dbReference>
<evidence type="ECO:0000259" key="3">
    <source>
        <dbReference type="Pfam" id="PF24436"/>
    </source>
</evidence>
<dbReference type="SUPFAM" id="SSF48371">
    <property type="entry name" value="ARM repeat"/>
    <property type="match status" value="1"/>
</dbReference>
<dbReference type="PANTHER" id="PTHR13322:SF2">
    <property type="entry name" value="INTEGRATOR COMPLEX SUBUNIT 7"/>
    <property type="match status" value="1"/>
</dbReference>
<name>A0A4V1J4L6_9FUNG</name>
<comment type="similarity">
    <text evidence="1">Belongs to the Integrator subunit 7 family.</text>
</comment>
<dbReference type="Pfam" id="PF24436">
    <property type="entry name" value="INTS7_N"/>
    <property type="match status" value="1"/>
</dbReference>
<keyword evidence="5" id="KW-1185">Reference proteome</keyword>
<reference evidence="5" key="1">
    <citation type="journal article" date="2018" name="Nat. Microbiol.">
        <title>Leveraging single-cell genomics to expand the fungal tree of life.</title>
        <authorList>
            <person name="Ahrendt S.R."/>
            <person name="Quandt C.A."/>
            <person name="Ciobanu D."/>
            <person name="Clum A."/>
            <person name="Salamov A."/>
            <person name="Andreopoulos B."/>
            <person name="Cheng J.F."/>
            <person name="Woyke T."/>
            <person name="Pelin A."/>
            <person name="Henrissat B."/>
            <person name="Reynolds N.K."/>
            <person name="Benny G.L."/>
            <person name="Smith M.E."/>
            <person name="James T.Y."/>
            <person name="Grigoriev I.V."/>
        </authorList>
    </citation>
    <scope>NUCLEOTIDE SEQUENCE [LARGE SCALE GENOMIC DNA]</scope>
    <source>
        <strain evidence="5">RSA 468</strain>
    </source>
</reference>
<organism evidence="4 5">
    <name type="scientific">Dimargaris cristalligena</name>
    <dbReference type="NCBI Taxonomy" id="215637"/>
    <lineage>
        <taxon>Eukaryota</taxon>
        <taxon>Fungi</taxon>
        <taxon>Fungi incertae sedis</taxon>
        <taxon>Zoopagomycota</taxon>
        <taxon>Kickxellomycotina</taxon>
        <taxon>Dimargaritomycetes</taxon>
        <taxon>Dimargaritales</taxon>
        <taxon>Dimargaritaceae</taxon>
        <taxon>Dimargaris</taxon>
    </lineage>
</organism>
<dbReference type="STRING" id="215637.A0A4V1J4L6"/>
<evidence type="ECO:0000256" key="2">
    <source>
        <dbReference type="SAM" id="MobiDB-lite"/>
    </source>
</evidence>
<dbReference type="AlphaFoldDB" id="A0A4V1J4L6"/>